<name>A0ACA9K3L4_9GLOM</name>
<reference evidence="1" key="1">
    <citation type="submission" date="2021-06" db="EMBL/GenBank/DDBJ databases">
        <authorList>
            <person name="Kallberg Y."/>
            <person name="Tangrot J."/>
            <person name="Rosling A."/>
        </authorList>
    </citation>
    <scope>NUCLEOTIDE SEQUENCE</scope>
    <source>
        <strain evidence="1">CL356</strain>
    </source>
</reference>
<dbReference type="Proteomes" id="UP000789525">
    <property type="component" value="Unassembled WGS sequence"/>
</dbReference>
<organism evidence="1 2">
    <name type="scientific">Acaulospora colombiana</name>
    <dbReference type="NCBI Taxonomy" id="27376"/>
    <lineage>
        <taxon>Eukaryota</taxon>
        <taxon>Fungi</taxon>
        <taxon>Fungi incertae sedis</taxon>
        <taxon>Mucoromycota</taxon>
        <taxon>Glomeromycotina</taxon>
        <taxon>Glomeromycetes</taxon>
        <taxon>Diversisporales</taxon>
        <taxon>Acaulosporaceae</taxon>
        <taxon>Acaulospora</taxon>
    </lineage>
</organism>
<evidence type="ECO:0000313" key="1">
    <source>
        <dbReference type="EMBL" id="CAG8449809.1"/>
    </source>
</evidence>
<accession>A0ACA9K3L4</accession>
<keyword evidence="2" id="KW-1185">Reference proteome</keyword>
<comment type="caution">
    <text evidence="1">The sequence shown here is derived from an EMBL/GenBank/DDBJ whole genome shotgun (WGS) entry which is preliminary data.</text>
</comment>
<evidence type="ECO:0000313" key="2">
    <source>
        <dbReference type="Proteomes" id="UP000789525"/>
    </source>
</evidence>
<dbReference type="EMBL" id="CAJVPT010000759">
    <property type="protein sequence ID" value="CAG8449809.1"/>
    <property type="molecule type" value="Genomic_DNA"/>
</dbReference>
<gene>
    <name evidence="1" type="ORF">ACOLOM_LOCUS705</name>
</gene>
<protein>
    <submittedName>
        <fullName evidence="1">7335_t:CDS:1</fullName>
    </submittedName>
</protein>
<sequence>MSIDKKLSSEKKKHIEADYDLTLADEVTQQMKTYVRSTTTRVTKRFLDSCETSSPKRSTRTKWNIEGDESKTQTYQELIEDVGNNPFLVTEHIKEDEGTNTSASMLNISNILNDSESNEVGDSPTSTVLTTPYSYKDKGILNLDSSELQEGWYNSNIVAPFFDDCLASLNDCILRRYVQNRICCVILCCIQPILFLYK</sequence>
<proteinExistence type="predicted"/>